<dbReference type="Proteomes" id="UP001152561">
    <property type="component" value="Unassembled WGS sequence"/>
</dbReference>
<organism evidence="2 3">
    <name type="scientific">Anisodus acutangulus</name>
    <dbReference type="NCBI Taxonomy" id="402998"/>
    <lineage>
        <taxon>Eukaryota</taxon>
        <taxon>Viridiplantae</taxon>
        <taxon>Streptophyta</taxon>
        <taxon>Embryophyta</taxon>
        <taxon>Tracheophyta</taxon>
        <taxon>Spermatophyta</taxon>
        <taxon>Magnoliopsida</taxon>
        <taxon>eudicotyledons</taxon>
        <taxon>Gunneridae</taxon>
        <taxon>Pentapetalae</taxon>
        <taxon>asterids</taxon>
        <taxon>lamiids</taxon>
        <taxon>Solanales</taxon>
        <taxon>Solanaceae</taxon>
        <taxon>Solanoideae</taxon>
        <taxon>Hyoscyameae</taxon>
        <taxon>Anisodus</taxon>
    </lineage>
</organism>
<evidence type="ECO:0000256" key="1">
    <source>
        <dbReference type="SAM" id="MobiDB-lite"/>
    </source>
</evidence>
<keyword evidence="3" id="KW-1185">Reference proteome</keyword>
<proteinExistence type="predicted"/>
<reference evidence="3" key="1">
    <citation type="journal article" date="2023" name="Proc. Natl. Acad. Sci. U.S.A.">
        <title>Genomic and structural basis for evolution of tropane alkaloid biosynthesis.</title>
        <authorList>
            <person name="Wanga Y.-J."/>
            <person name="Taina T."/>
            <person name="Yua J.-Y."/>
            <person name="Lia J."/>
            <person name="Xua B."/>
            <person name="Chenc J."/>
            <person name="D'Auriad J.C."/>
            <person name="Huanga J.-P."/>
            <person name="Huanga S.-X."/>
        </authorList>
    </citation>
    <scope>NUCLEOTIDE SEQUENCE [LARGE SCALE GENOMIC DNA]</scope>
    <source>
        <strain evidence="3">cv. KIB-2019</strain>
    </source>
</reference>
<accession>A0A9Q1M9E9</accession>
<gene>
    <name evidence="2" type="ORF">K7X08_021592</name>
</gene>
<dbReference type="EMBL" id="JAJAGQ010000010">
    <property type="protein sequence ID" value="KAJ8551577.1"/>
    <property type="molecule type" value="Genomic_DNA"/>
</dbReference>
<evidence type="ECO:0000313" key="3">
    <source>
        <dbReference type="Proteomes" id="UP001152561"/>
    </source>
</evidence>
<name>A0A9Q1M9E9_9SOLA</name>
<feature type="compositionally biased region" description="Low complexity" evidence="1">
    <location>
        <begin position="83"/>
        <end position="97"/>
    </location>
</feature>
<feature type="region of interest" description="Disordered" evidence="1">
    <location>
        <begin position="74"/>
        <end position="128"/>
    </location>
</feature>
<dbReference type="AlphaFoldDB" id="A0A9Q1M9E9"/>
<evidence type="ECO:0000313" key="2">
    <source>
        <dbReference type="EMBL" id="KAJ8551577.1"/>
    </source>
</evidence>
<comment type="caution">
    <text evidence="2">The sequence shown here is derived from an EMBL/GenBank/DDBJ whole genome shotgun (WGS) entry which is preliminary data.</text>
</comment>
<protein>
    <submittedName>
        <fullName evidence="2">Uncharacterized protein</fullName>
    </submittedName>
</protein>
<sequence>MKDLMDYSKKYGIGPADAMSRIRIHRQSTASCVALIHNSRAAEGLREDIEQHPEQEQAYYDDAISQDSSVISTDHEGAQSLNSSPRATSPTSSTASSKRLVHQADLVEPKRKKQTTNSEENSVPHAPTELVMDYVQPCNATLVEPNEYSSSNMKVSEDLDTSKNLVAAEADALINAKVLDQNEKKNGDKIESNGKYYYGFETDGAVDKSYYMDRGKSFPWHSRWICFNRNVNGE</sequence>